<evidence type="ECO:0000259" key="4">
    <source>
        <dbReference type="PROSITE" id="PS51186"/>
    </source>
</evidence>
<keyword evidence="6" id="KW-1185">Reference proteome</keyword>
<comment type="similarity">
    <text evidence="3">Belongs to the acetyltransferase family. RimJ subfamily.</text>
</comment>
<evidence type="ECO:0000313" key="6">
    <source>
        <dbReference type="Proteomes" id="UP000266482"/>
    </source>
</evidence>
<evidence type="ECO:0000256" key="1">
    <source>
        <dbReference type="ARBA" id="ARBA00022679"/>
    </source>
</evidence>
<proteinExistence type="inferred from homology"/>
<dbReference type="SUPFAM" id="SSF55729">
    <property type="entry name" value="Acyl-CoA N-acyltransferases (Nat)"/>
    <property type="match status" value="1"/>
</dbReference>
<keyword evidence="2" id="KW-0012">Acyltransferase</keyword>
<sequence length="180" mass="20374">MNDDSIYLRRLDLTDAPALLALRLRNRAFLQPFEPVREEAYFTLETQEKEIAAGIQGAESDQSYIFGIFLQEKDTLIGRIALTGLARGPFQNANMGYCLDQAQNGKGYMTRAVVQCVQYAFDELGLHRIQAAVMPRNKPSLRVLAKAGFRREGLAEKYLNINGVWEDHVLFARTAEDIME</sequence>
<protein>
    <submittedName>
        <fullName evidence="5">N-acetyltransferase</fullName>
    </submittedName>
</protein>
<evidence type="ECO:0000313" key="5">
    <source>
        <dbReference type="EMBL" id="RIX50148.1"/>
    </source>
</evidence>
<dbReference type="RefSeq" id="WP_119602197.1">
    <property type="nucleotide sequence ID" value="NZ_QXQA01000016.1"/>
</dbReference>
<evidence type="ECO:0000256" key="3">
    <source>
        <dbReference type="ARBA" id="ARBA00038502"/>
    </source>
</evidence>
<dbReference type="InterPro" id="IPR016181">
    <property type="entry name" value="Acyl_CoA_acyltransferase"/>
</dbReference>
<dbReference type="Pfam" id="PF13302">
    <property type="entry name" value="Acetyltransf_3"/>
    <property type="match status" value="1"/>
</dbReference>
<gene>
    <name evidence="5" type="ORF">D3P08_21610</name>
</gene>
<dbReference type="AlphaFoldDB" id="A0A3A1UNL8"/>
<accession>A0A3A1UNL8</accession>
<organism evidence="5 6">
    <name type="scientific">Paenibacillus nanensis</name>
    <dbReference type="NCBI Taxonomy" id="393251"/>
    <lineage>
        <taxon>Bacteria</taxon>
        <taxon>Bacillati</taxon>
        <taxon>Bacillota</taxon>
        <taxon>Bacilli</taxon>
        <taxon>Bacillales</taxon>
        <taxon>Paenibacillaceae</taxon>
        <taxon>Paenibacillus</taxon>
    </lineage>
</organism>
<dbReference type="EMBL" id="QXQA01000016">
    <property type="protein sequence ID" value="RIX50148.1"/>
    <property type="molecule type" value="Genomic_DNA"/>
</dbReference>
<dbReference type="Gene3D" id="3.40.630.30">
    <property type="match status" value="1"/>
</dbReference>
<dbReference type="OrthoDB" id="9795206at2"/>
<dbReference type="PANTHER" id="PTHR43792:SF8">
    <property type="entry name" value="[RIBOSOMAL PROTEIN US5]-ALANINE N-ACETYLTRANSFERASE"/>
    <property type="match status" value="1"/>
</dbReference>
<name>A0A3A1UNL8_9BACL</name>
<dbReference type="PROSITE" id="PS51186">
    <property type="entry name" value="GNAT"/>
    <property type="match status" value="1"/>
</dbReference>
<dbReference type="GO" id="GO:0008999">
    <property type="term" value="F:protein-N-terminal-alanine acetyltransferase activity"/>
    <property type="evidence" value="ECO:0007669"/>
    <property type="project" value="TreeGrafter"/>
</dbReference>
<dbReference type="Proteomes" id="UP000266482">
    <property type="component" value="Unassembled WGS sequence"/>
</dbReference>
<comment type="caution">
    <text evidence="5">The sequence shown here is derived from an EMBL/GenBank/DDBJ whole genome shotgun (WGS) entry which is preliminary data.</text>
</comment>
<dbReference type="GO" id="GO:0005737">
    <property type="term" value="C:cytoplasm"/>
    <property type="evidence" value="ECO:0007669"/>
    <property type="project" value="TreeGrafter"/>
</dbReference>
<dbReference type="InterPro" id="IPR051531">
    <property type="entry name" value="N-acetyltransferase"/>
</dbReference>
<dbReference type="InterPro" id="IPR000182">
    <property type="entry name" value="GNAT_dom"/>
</dbReference>
<dbReference type="PANTHER" id="PTHR43792">
    <property type="entry name" value="GNAT FAMILY, PUTATIVE (AFU_ORTHOLOGUE AFUA_3G00765)-RELATED-RELATED"/>
    <property type="match status" value="1"/>
</dbReference>
<reference evidence="5 6" key="1">
    <citation type="submission" date="2018-09" db="EMBL/GenBank/DDBJ databases">
        <title>Paenibacillus aracenensis nov. sp. isolated from a cave in southern Spain.</title>
        <authorList>
            <person name="Jurado V."/>
            <person name="Gutierrez-Patricio S."/>
            <person name="Gonzalez-Pimentel J.L."/>
            <person name="Miller A.Z."/>
            <person name="Laiz L."/>
            <person name="Saiz-Jimenez C."/>
        </authorList>
    </citation>
    <scope>NUCLEOTIDE SEQUENCE [LARGE SCALE GENOMIC DNA]</scope>
    <source>
        <strain evidence="5 6">DSM 22867</strain>
    </source>
</reference>
<feature type="domain" description="N-acetyltransferase" evidence="4">
    <location>
        <begin position="6"/>
        <end position="176"/>
    </location>
</feature>
<keyword evidence="1 5" id="KW-0808">Transferase</keyword>
<evidence type="ECO:0000256" key="2">
    <source>
        <dbReference type="ARBA" id="ARBA00023315"/>
    </source>
</evidence>